<proteinExistence type="inferred from homology"/>
<comment type="similarity">
    <text evidence="2">Belongs to the lin-9 family.</text>
</comment>
<evidence type="ECO:0000259" key="5">
    <source>
        <dbReference type="SMART" id="SM01135"/>
    </source>
</evidence>
<dbReference type="Pfam" id="PF06584">
    <property type="entry name" value="DIRP"/>
    <property type="match status" value="1"/>
</dbReference>
<reference evidence="6 7" key="1">
    <citation type="journal article" date="2019" name="Sci. Rep.">
        <title>Orb-weaving spider Araneus ventricosus genome elucidates the spidroin gene catalogue.</title>
        <authorList>
            <person name="Kono N."/>
            <person name="Nakamura H."/>
            <person name="Ohtoshi R."/>
            <person name="Moran D.A.P."/>
            <person name="Shinohara A."/>
            <person name="Yoshida Y."/>
            <person name="Fujiwara M."/>
            <person name="Mori M."/>
            <person name="Tomita M."/>
            <person name="Arakawa K."/>
        </authorList>
    </citation>
    <scope>NUCLEOTIDE SEQUENCE [LARGE SCALE GENOMIC DNA]</scope>
</reference>
<dbReference type="GO" id="GO:0017053">
    <property type="term" value="C:transcription repressor complex"/>
    <property type="evidence" value="ECO:0007669"/>
    <property type="project" value="InterPro"/>
</dbReference>
<feature type="domain" description="DIRP" evidence="5">
    <location>
        <begin position="112"/>
        <end position="217"/>
    </location>
</feature>
<dbReference type="GO" id="GO:0003677">
    <property type="term" value="F:DNA binding"/>
    <property type="evidence" value="ECO:0007669"/>
    <property type="project" value="TreeGrafter"/>
</dbReference>
<accession>A0A4Y2H171</accession>
<feature type="region of interest" description="Disordered" evidence="4">
    <location>
        <begin position="55"/>
        <end position="78"/>
    </location>
</feature>
<evidence type="ECO:0000313" key="6">
    <source>
        <dbReference type="EMBL" id="GBM59197.1"/>
    </source>
</evidence>
<dbReference type="GO" id="GO:0006357">
    <property type="term" value="P:regulation of transcription by RNA polymerase II"/>
    <property type="evidence" value="ECO:0007669"/>
    <property type="project" value="TreeGrafter"/>
</dbReference>
<evidence type="ECO:0000256" key="2">
    <source>
        <dbReference type="ARBA" id="ARBA00006732"/>
    </source>
</evidence>
<protein>
    <submittedName>
        <fullName evidence="6">Protein lin-9</fullName>
    </submittedName>
</protein>
<evidence type="ECO:0000256" key="1">
    <source>
        <dbReference type="ARBA" id="ARBA00004123"/>
    </source>
</evidence>
<dbReference type="InterPro" id="IPR045831">
    <property type="entry name" value="LIN9_C"/>
</dbReference>
<comment type="caution">
    <text evidence="6">The sequence shown here is derived from an EMBL/GenBank/DDBJ whole genome shotgun (WGS) entry which is preliminary data.</text>
</comment>
<organism evidence="6 7">
    <name type="scientific">Araneus ventricosus</name>
    <name type="common">Orbweaver spider</name>
    <name type="synonym">Epeira ventricosa</name>
    <dbReference type="NCBI Taxonomy" id="182803"/>
    <lineage>
        <taxon>Eukaryota</taxon>
        <taxon>Metazoa</taxon>
        <taxon>Ecdysozoa</taxon>
        <taxon>Arthropoda</taxon>
        <taxon>Chelicerata</taxon>
        <taxon>Arachnida</taxon>
        <taxon>Araneae</taxon>
        <taxon>Araneomorphae</taxon>
        <taxon>Entelegynae</taxon>
        <taxon>Araneoidea</taxon>
        <taxon>Araneidae</taxon>
        <taxon>Araneus</taxon>
    </lineage>
</organism>
<dbReference type="InterPro" id="IPR010561">
    <property type="entry name" value="LIN-9/ALY1"/>
</dbReference>
<dbReference type="AlphaFoldDB" id="A0A4Y2H171"/>
<dbReference type="GO" id="GO:0051726">
    <property type="term" value="P:regulation of cell cycle"/>
    <property type="evidence" value="ECO:0007669"/>
    <property type="project" value="TreeGrafter"/>
</dbReference>
<evidence type="ECO:0000313" key="7">
    <source>
        <dbReference type="Proteomes" id="UP000499080"/>
    </source>
</evidence>
<dbReference type="OrthoDB" id="2339771at2759"/>
<sequence>MADSLENESVAALLSMKSQARHIPTTPAPVPARRDCSPRIRKRNRLIYNDHEDTSYTLSRSSPRKTVRVASPTPTVVSQPMPDKRVAQKVGLKLRNLLKLPKAHRFLCCEWFYSNIDQPLFLKDSDFHSCLQEHFSNLKTTKLTRVEWCKIRRFLGKPRRCSPEFFAEERKSLENKRNKIRQLQLRKNVDLEHFKDLPSEIPLPLVIGTKATARVRSPQDGLFYGSIDAVDTSNSTYRITFDRPGLGTFSIPDYEVLSNDPPEMMPISAFAQKYRPRSLYFGSPRLVPLSPWPSNDNDSMMGESSTKNELSFVEDGTLGGFPKKFLALLVRLTKILGVKKKNLALLKEMHTEAERNLSRGQPMTFEFQKSYASLVLEFERLDKDLCEYLNKVQIYCQEIAPEQGLQPVLQPGTIKDQCLKEALDYIEQKGEEEELVVKSPNIVMLVAQLTSLMSQLKHLSTSEYNSFEFKSLSDTLVEIQSKIKRQNISAFKNEVEIHINHIRDGISQMGSLHAFSAQNM</sequence>
<name>A0A4Y2H171_ARAVE</name>
<dbReference type="Proteomes" id="UP000499080">
    <property type="component" value="Unassembled WGS sequence"/>
</dbReference>
<dbReference type="GO" id="GO:0005654">
    <property type="term" value="C:nucleoplasm"/>
    <property type="evidence" value="ECO:0007669"/>
    <property type="project" value="TreeGrafter"/>
</dbReference>
<dbReference type="GO" id="GO:0006351">
    <property type="term" value="P:DNA-templated transcription"/>
    <property type="evidence" value="ECO:0007669"/>
    <property type="project" value="InterPro"/>
</dbReference>
<evidence type="ECO:0000256" key="3">
    <source>
        <dbReference type="ARBA" id="ARBA00023242"/>
    </source>
</evidence>
<dbReference type="SMART" id="SM01135">
    <property type="entry name" value="DIRP"/>
    <property type="match status" value="1"/>
</dbReference>
<evidence type="ECO:0000256" key="4">
    <source>
        <dbReference type="SAM" id="MobiDB-lite"/>
    </source>
</evidence>
<comment type="subcellular location">
    <subcellularLocation>
        <location evidence="1">Nucleus</location>
    </subcellularLocation>
</comment>
<dbReference type="InterPro" id="IPR033471">
    <property type="entry name" value="DIRP"/>
</dbReference>
<dbReference type="PANTHER" id="PTHR21689">
    <property type="entry name" value="LIN-9"/>
    <property type="match status" value="1"/>
</dbReference>
<dbReference type="EMBL" id="BGPR01001670">
    <property type="protein sequence ID" value="GBM59197.1"/>
    <property type="molecule type" value="Genomic_DNA"/>
</dbReference>
<keyword evidence="7" id="KW-1185">Reference proteome</keyword>
<dbReference type="PANTHER" id="PTHR21689:SF2">
    <property type="entry name" value="PROTEIN LIN-9 HOMOLOG"/>
    <property type="match status" value="1"/>
</dbReference>
<gene>
    <name evidence="6" type="primary">LIN9</name>
    <name evidence="6" type="ORF">AVEN_171250_1</name>
</gene>
<dbReference type="Pfam" id="PF19438">
    <property type="entry name" value="LIN9_C"/>
    <property type="match status" value="1"/>
</dbReference>
<keyword evidence="3" id="KW-0539">Nucleus</keyword>